<comment type="caution">
    <text evidence="2">The sequence shown here is derived from an EMBL/GenBank/DDBJ whole genome shotgun (WGS) entry which is preliminary data.</text>
</comment>
<organism evidence="2 3">
    <name type="scientific">Suillus discolor</name>
    <dbReference type="NCBI Taxonomy" id="1912936"/>
    <lineage>
        <taxon>Eukaryota</taxon>
        <taxon>Fungi</taxon>
        <taxon>Dikarya</taxon>
        <taxon>Basidiomycota</taxon>
        <taxon>Agaricomycotina</taxon>
        <taxon>Agaricomycetes</taxon>
        <taxon>Agaricomycetidae</taxon>
        <taxon>Boletales</taxon>
        <taxon>Suillineae</taxon>
        <taxon>Suillaceae</taxon>
        <taxon>Suillus</taxon>
    </lineage>
</organism>
<protein>
    <submittedName>
        <fullName evidence="2">Uncharacterized protein</fullName>
    </submittedName>
</protein>
<dbReference type="OrthoDB" id="10442340at2759"/>
<dbReference type="RefSeq" id="XP_041284809.1">
    <property type="nucleotide sequence ID" value="XM_041434574.1"/>
</dbReference>
<feature type="region of interest" description="Disordered" evidence="1">
    <location>
        <begin position="111"/>
        <end position="149"/>
    </location>
</feature>
<sequence length="726" mass="80547">MSKCAASSDDAPTGKRIRMDEGSQTAPLADERAWRILEEFLTTDMTYPRMEEAFLAKPEICCSPVTAKHMSQAPCAPKVPDRRLSQAHVRPSHRPAKYLQLPNPYLDLYAGKEDEEDEGEDDDDDEDGKDEDNDDGKGGDDNDAWKVTHLPGSSSATRFTAVINSLANRFKDTQRNSLLDHQVLPYSIPGLVASASARSHDGRMYLLHVHRNVTDYIAEHLRKENFCVMVSAWLAGQLYVVADSPKTISESLPFSLHLAVKRYDRISDEECEAVKRSCRQFPNPAWVRFKHDKYKGDIAQVFDSDLPNDVVAVLVPPRELPYPMPRGSRSLLDRSRLPNEDAVSDINHGEEVIGCKYNGERYYMGLLLKKNMLSALMLTTYNSTYNLGGTKLSSNQLCLRKPGDVVRVARGPEYPAKGVVRSVDFPNTCLTLLSEIDHSLVHVPIGFVIKVYNVSLDSFKKDIGQEVFIIGGGRKGYRATLYSFNSTDCTVALHGQQHTKIQLKDVATRYGMRLNGAMLEGPDISSASIANPSSITWTNWGASSEDLGMAGNPSSLNPSQTADPWTVDINDMLHARTEKTEKSLLAWLMSKEFLSKFTTYHAMLKVSPSFMGGRLHNRFVSTACLDPFLGQNGPASEGCVAVFCSSNTAGAAIQHYHIPATDLSPAPPRKKNQQCIVLDGSYRGCVFNVAKCFLKKNTVDIAVTPSVFINLRFDQICLVEQSRITM</sequence>
<name>A0A9P7ESN6_9AGAM</name>
<reference evidence="2" key="1">
    <citation type="journal article" date="2020" name="New Phytol.">
        <title>Comparative genomics reveals dynamic genome evolution in host specialist ectomycorrhizal fungi.</title>
        <authorList>
            <person name="Lofgren L.A."/>
            <person name="Nguyen N.H."/>
            <person name="Vilgalys R."/>
            <person name="Ruytinx J."/>
            <person name="Liao H.L."/>
            <person name="Branco S."/>
            <person name="Kuo A."/>
            <person name="LaButti K."/>
            <person name="Lipzen A."/>
            <person name="Andreopoulos W."/>
            <person name="Pangilinan J."/>
            <person name="Riley R."/>
            <person name="Hundley H."/>
            <person name="Na H."/>
            <person name="Barry K."/>
            <person name="Grigoriev I.V."/>
            <person name="Stajich J.E."/>
            <person name="Kennedy P.G."/>
        </authorList>
    </citation>
    <scope>NUCLEOTIDE SEQUENCE</scope>
    <source>
        <strain evidence="2">FC423</strain>
    </source>
</reference>
<feature type="compositionally biased region" description="Basic and acidic residues" evidence="1">
    <location>
        <begin position="135"/>
        <end position="146"/>
    </location>
</feature>
<accession>A0A9P7ESN6</accession>
<dbReference type="AlphaFoldDB" id="A0A9P7ESN6"/>
<dbReference type="GeneID" id="64696833"/>
<keyword evidence="3" id="KW-1185">Reference proteome</keyword>
<feature type="region of interest" description="Disordered" evidence="1">
    <location>
        <begin position="72"/>
        <end position="97"/>
    </location>
</feature>
<gene>
    <name evidence="2" type="ORF">F5147DRAFT_659334</name>
</gene>
<feature type="region of interest" description="Disordered" evidence="1">
    <location>
        <begin position="1"/>
        <end position="26"/>
    </location>
</feature>
<feature type="compositionally biased region" description="Acidic residues" evidence="1">
    <location>
        <begin position="113"/>
        <end position="134"/>
    </location>
</feature>
<evidence type="ECO:0000256" key="1">
    <source>
        <dbReference type="SAM" id="MobiDB-lite"/>
    </source>
</evidence>
<proteinExistence type="predicted"/>
<evidence type="ECO:0000313" key="3">
    <source>
        <dbReference type="Proteomes" id="UP000823399"/>
    </source>
</evidence>
<evidence type="ECO:0000313" key="2">
    <source>
        <dbReference type="EMBL" id="KAG2086017.1"/>
    </source>
</evidence>
<dbReference type="Proteomes" id="UP000823399">
    <property type="component" value="Unassembled WGS sequence"/>
</dbReference>
<dbReference type="EMBL" id="JABBWM010000154">
    <property type="protein sequence ID" value="KAG2086017.1"/>
    <property type="molecule type" value="Genomic_DNA"/>
</dbReference>